<accession>A0ABV7HLL3</accession>
<evidence type="ECO:0000313" key="2">
    <source>
        <dbReference type="EMBL" id="MFC3153736.1"/>
    </source>
</evidence>
<dbReference type="SUPFAM" id="SSF110087">
    <property type="entry name" value="DR1885-like metal-binding protein"/>
    <property type="match status" value="1"/>
</dbReference>
<reference evidence="3" key="1">
    <citation type="journal article" date="2019" name="Int. J. Syst. Evol. Microbiol.">
        <title>The Global Catalogue of Microorganisms (GCM) 10K type strain sequencing project: providing services to taxonomists for standard genome sequencing and annotation.</title>
        <authorList>
            <consortium name="The Broad Institute Genomics Platform"/>
            <consortium name="The Broad Institute Genome Sequencing Center for Infectious Disease"/>
            <person name="Wu L."/>
            <person name="Ma J."/>
        </authorList>
    </citation>
    <scope>NUCLEOTIDE SEQUENCE [LARGE SCALE GENOMIC DNA]</scope>
    <source>
        <strain evidence="3">KCTC 52141</strain>
    </source>
</reference>
<feature type="signal peptide" evidence="1">
    <location>
        <begin position="1"/>
        <end position="21"/>
    </location>
</feature>
<keyword evidence="1" id="KW-0732">Signal</keyword>
<dbReference type="InterPro" id="IPR058248">
    <property type="entry name" value="Lxx211020-like"/>
</dbReference>
<dbReference type="Proteomes" id="UP001595548">
    <property type="component" value="Unassembled WGS sequence"/>
</dbReference>
<dbReference type="RefSeq" id="WP_382413664.1">
    <property type="nucleotide sequence ID" value="NZ_AP031500.1"/>
</dbReference>
<evidence type="ECO:0000256" key="1">
    <source>
        <dbReference type="SAM" id="SignalP"/>
    </source>
</evidence>
<protein>
    <submittedName>
        <fullName evidence="2">Copper chaperone PCu(A)C</fullName>
    </submittedName>
</protein>
<feature type="chain" id="PRO_5046437818" evidence="1">
    <location>
        <begin position="22"/>
        <end position="156"/>
    </location>
</feature>
<dbReference type="InterPro" id="IPR007410">
    <property type="entry name" value="LpqE-like"/>
</dbReference>
<comment type="caution">
    <text evidence="2">The sequence shown here is derived from an EMBL/GenBank/DDBJ whole genome shotgun (WGS) entry which is preliminary data.</text>
</comment>
<dbReference type="PANTHER" id="PTHR36302">
    <property type="entry name" value="BLR7088 PROTEIN"/>
    <property type="match status" value="1"/>
</dbReference>
<organism evidence="2 3">
    <name type="scientific">Gilvimarinus japonicus</name>
    <dbReference type="NCBI Taxonomy" id="1796469"/>
    <lineage>
        <taxon>Bacteria</taxon>
        <taxon>Pseudomonadati</taxon>
        <taxon>Pseudomonadota</taxon>
        <taxon>Gammaproteobacteria</taxon>
        <taxon>Cellvibrionales</taxon>
        <taxon>Cellvibrionaceae</taxon>
        <taxon>Gilvimarinus</taxon>
    </lineage>
</organism>
<sequence>MPITVRFLAVLFVFVLSPAHADQAPPASVKATEAVVQLPIPGTHNSAVFMRLHNVGKTPLTLVGVNTTAAAKAQLHSHTSVDGMMRMRPVESLALAPGQTQVFESGGYHIMLFDVQAELASGDSVDLTLEFAGGATKTVQAVAKSRYDNADHSHHH</sequence>
<dbReference type="InterPro" id="IPR036182">
    <property type="entry name" value="PCuAC_sf"/>
</dbReference>
<dbReference type="EMBL" id="JBHRTL010000001">
    <property type="protein sequence ID" value="MFC3153736.1"/>
    <property type="molecule type" value="Genomic_DNA"/>
</dbReference>
<gene>
    <name evidence="2" type="ORF">ACFOEB_00845</name>
</gene>
<keyword evidence="3" id="KW-1185">Reference proteome</keyword>
<name>A0ABV7HLL3_9GAMM</name>
<dbReference type="Pfam" id="PF04314">
    <property type="entry name" value="PCuAC"/>
    <property type="match status" value="1"/>
</dbReference>
<proteinExistence type="predicted"/>
<dbReference type="PANTHER" id="PTHR36302:SF1">
    <property type="entry name" value="COPPER CHAPERONE PCU(A)C"/>
    <property type="match status" value="1"/>
</dbReference>
<dbReference type="Gene3D" id="2.60.40.1890">
    <property type="entry name" value="PCu(A)C copper chaperone"/>
    <property type="match status" value="1"/>
</dbReference>
<evidence type="ECO:0000313" key="3">
    <source>
        <dbReference type="Proteomes" id="UP001595548"/>
    </source>
</evidence>